<reference evidence="1 2" key="1">
    <citation type="submission" date="2024-09" db="EMBL/GenBank/DDBJ databases">
        <title>Rethinking Asexuality: The Enigmatic Case of Functional Sexual Genes in Lepraria (Stereocaulaceae).</title>
        <authorList>
            <person name="Doellman M."/>
            <person name="Sun Y."/>
            <person name="Barcenas-Pena A."/>
            <person name="Lumbsch H.T."/>
            <person name="Grewe F."/>
        </authorList>
    </citation>
    <scope>NUCLEOTIDE SEQUENCE [LARGE SCALE GENOMIC DNA]</scope>
    <source>
        <strain evidence="1 2">Grewe 0041</strain>
    </source>
</reference>
<proteinExistence type="predicted"/>
<keyword evidence="2" id="KW-1185">Reference proteome</keyword>
<accession>A0ABR4BP31</accession>
<feature type="non-terminal residue" evidence="1">
    <location>
        <position position="209"/>
    </location>
</feature>
<protein>
    <submittedName>
        <fullName evidence="1">Uncharacterized protein</fullName>
    </submittedName>
</protein>
<dbReference type="Proteomes" id="UP001590951">
    <property type="component" value="Unassembled WGS sequence"/>
</dbReference>
<evidence type="ECO:0000313" key="1">
    <source>
        <dbReference type="EMBL" id="KAL2059540.1"/>
    </source>
</evidence>
<comment type="caution">
    <text evidence="1">The sequence shown here is derived from an EMBL/GenBank/DDBJ whole genome shotgun (WGS) entry which is preliminary data.</text>
</comment>
<name>A0ABR4BP31_9LECA</name>
<organism evidence="1 2">
    <name type="scientific">Lepraria finkii</name>
    <dbReference type="NCBI Taxonomy" id="1340010"/>
    <lineage>
        <taxon>Eukaryota</taxon>
        <taxon>Fungi</taxon>
        <taxon>Dikarya</taxon>
        <taxon>Ascomycota</taxon>
        <taxon>Pezizomycotina</taxon>
        <taxon>Lecanoromycetes</taxon>
        <taxon>OSLEUM clade</taxon>
        <taxon>Lecanoromycetidae</taxon>
        <taxon>Lecanorales</taxon>
        <taxon>Lecanorineae</taxon>
        <taxon>Stereocaulaceae</taxon>
        <taxon>Lepraria</taxon>
    </lineage>
</organism>
<gene>
    <name evidence="1" type="ORF">ABVK25_000833</name>
</gene>
<dbReference type="EMBL" id="JBHFEH010000001">
    <property type="protein sequence ID" value="KAL2059540.1"/>
    <property type="molecule type" value="Genomic_DNA"/>
</dbReference>
<sequence>MLYGPEETDLSHTRVSEIQATKYRRATASVNRIALHHTRSQTTALHTSENLDLVYPSLMASKLSFILSLPFILPSSLTFPASPPLLETVSTLKPHVPIASSVISTTTQSNTTSTSLTTLAASPVICFSPTSFRHQTDFSPSDCRHLIITLITPPTAPTRDLKWGFKNSPNIDVQLPKGGHWTYEQCEVFVSNIDHSRVDAFSLDDVGVA</sequence>
<evidence type="ECO:0000313" key="2">
    <source>
        <dbReference type="Proteomes" id="UP001590951"/>
    </source>
</evidence>